<dbReference type="EMBL" id="HBUF01025764">
    <property type="protein sequence ID" value="CAG6612863.1"/>
    <property type="molecule type" value="Transcribed_RNA"/>
</dbReference>
<feature type="domain" description="NF-X1-type" evidence="6">
    <location>
        <begin position="1404"/>
        <end position="1423"/>
    </location>
</feature>
<dbReference type="SUPFAM" id="SSF52540">
    <property type="entry name" value="P-loop containing nucleoside triphosphate hydrolases"/>
    <property type="match status" value="1"/>
</dbReference>
<feature type="domain" description="NF-X1-type" evidence="6">
    <location>
        <begin position="1372"/>
        <end position="1395"/>
    </location>
</feature>
<dbReference type="CDD" id="cd17936">
    <property type="entry name" value="EEXXEc_NFX1"/>
    <property type="match status" value="1"/>
</dbReference>
<feature type="compositionally biased region" description="Basic residues" evidence="5">
    <location>
        <begin position="2109"/>
        <end position="2118"/>
    </location>
</feature>
<dbReference type="InterPro" id="IPR057373">
    <property type="entry name" value="ZNFX1"/>
</dbReference>
<protein>
    <submittedName>
        <fullName evidence="7">NFX1-type zinc finger-containing protein 1</fullName>
    </submittedName>
</protein>
<feature type="domain" description="NF-X1-type" evidence="6">
    <location>
        <begin position="1431"/>
        <end position="1452"/>
    </location>
</feature>
<evidence type="ECO:0000256" key="1">
    <source>
        <dbReference type="ARBA" id="ARBA00022723"/>
    </source>
</evidence>
<feature type="region of interest" description="Disordered" evidence="5">
    <location>
        <begin position="2080"/>
        <end position="2124"/>
    </location>
</feature>
<feature type="domain" description="NF-X1-type" evidence="6">
    <location>
        <begin position="1456"/>
        <end position="1473"/>
    </location>
</feature>
<dbReference type="GO" id="GO:0008270">
    <property type="term" value="F:zinc ion binding"/>
    <property type="evidence" value="ECO:0007669"/>
    <property type="project" value="UniProtKB-KW"/>
</dbReference>
<accession>A0A8D8PTJ7</accession>
<feature type="domain" description="NF-X1-type" evidence="6">
    <location>
        <begin position="1577"/>
        <end position="1599"/>
    </location>
</feature>
<feature type="compositionally biased region" description="Polar residues" evidence="5">
    <location>
        <begin position="27"/>
        <end position="40"/>
    </location>
</feature>
<dbReference type="Pfam" id="PF13087">
    <property type="entry name" value="AAA_12"/>
    <property type="match status" value="1"/>
</dbReference>
<dbReference type="SMART" id="SM00438">
    <property type="entry name" value="ZnF_NFX"/>
    <property type="match status" value="7"/>
</dbReference>
<evidence type="ECO:0000313" key="7">
    <source>
        <dbReference type="EMBL" id="CAG6612863.1"/>
    </source>
</evidence>
<organism evidence="7">
    <name type="scientific">Cacopsylla melanoneura</name>
    <dbReference type="NCBI Taxonomy" id="428564"/>
    <lineage>
        <taxon>Eukaryota</taxon>
        <taxon>Metazoa</taxon>
        <taxon>Ecdysozoa</taxon>
        <taxon>Arthropoda</taxon>
        <taxon>Hexapoda</taxon>
        <taxon>Insecta</taxon>
        <taxon>Pterygota</taxon>
        <taxon>Neoptera</taxon>
        <taxon>Paraneoptera</taxon>
        <taxon>Hemiptera</taxon>
        <taxon>Sternorrhyncha</taxon>
        <taxon>Psylloidea</taxon>
        <taxon>Psyllidae</taxon>
        <taxon>Psyllinae</taxon>
        <taxon>Cacopsylla</taxon>
    </lineage>
</organism>
<evidence type="ECO:0000256" key="4">
    <source>
        <dbReference type="ARBA" id="ARBA00022833"/>
    </source>
</evidence>
<keyword evidence="4" id="KW-0862">Zinc</keyword>
<dbReference type="InterPro" id="IPR047187">
    <property type="entry name" value="SF1_C_Upf1"/>
</dbReference>
<dbReference type="InterPro" id="IPR027417">
    <property type="entry name" value="P-loop_NTPase"/>
</dbReference>
<keyword evidence="1" id="KW-0479">Metal-binding</keyword>
<evidence type="ECO:0000256" key="3">
    <source>
        <dbReference type="ARBA" id="ARBA00022771"/>
    </source>
</evidence>
<dbReference type="InterPro" id="IPR000967">
    <property type="entry name" value="Znf_NFX1"/>
</dbReference>
<dbReference type="FunFam" id="3.40.50.300:FF:000742">
    <property type="entry name" value="NFX1-type zinc finger-containing protein 1"/>
    <property type="match status" value="1"/>
</dbReference>
<evidence type="ECO:0000256" key="2">
    <source>
        <dbReference type="ARBA" id="ARBA00022737"/>
    </source>
</evidence>
<keyword evidence="2" id="KW-0677">Repeat</keyword>
<dbReference type="PANTHER" id="PTHR10887">
    <property type="entry name" value="DNA2/NAM7 HELICASE FAMILY"/>
    <property type="match status" value="1"/>
</dbReference>
<dbReference type="Pfam" id="PF25396">
    <property type="entry name" value="ZNFX1"/>
    <property type="match status" value="1"/>
</dbReference>
<dbReference type="InterPro" id="IPR045055">
    <property type="entry name" value="DNA2/NAM7-like"/>
</dbReference>
<dbReference type="CDD" id="cd18808">
    <property type="entry name" value="SF1_C_Upf1"/>
    <property type="match status" value="1"/>
</dbReference>
<dbReference type="GO" id="GO:0031048">
    <property type="term" value="P:regulatory ncRNA-mediated heterochromatin formation"/>
    <property type="evidence" value="ECO:0007669"/>
    <property type="project" value="TreeGrafter"/>
</dbReference>
<dbReference type="PANTHER" id="PTHR10887:SF341">
    <property type="entry name" value="NFX1-TYPE ZINC FINGER-CONTAINING PROTEIN 1"/>
    <property type="match status" value="1"/>
</dbReference>
<feature type="compositionally biased region" description="Polar residues" evidence="5">
    <location>
        <begin position="1"/>
        <end position="10"/>
    </location>
</feature>
<evidence type="ECO:0000256" key="5">
    <source>
        <dbReference type="SAM" id="MobiDB-lite"/>
    </source>
</evidence>
<evidence type="ECO:0000259" key="6">
    <source>
        <dbReference type="SMART" id="SM00438"/>
    </source>
</evidence>
<dbReference type="Gene3D" id="3.40.50.300">
    <property type="entry name" value="P-loop containing nucleotide triphosphate hydrolases"/>
    <property type="match status" value="3"/>
</dbReference>
<reference evidence="7" key="1">
    <citation type="submission" date="2021-05" db="EMBL/GenBank/DDBJ databases">
        <authorList>
            <person name="Alioto T."/>
            <person name="Alioto T."/>
            <person name="Gomez Garrido J."/>
        </authorList>
    </citation>
    <scope>NUCLEOTIDE SEQUENCE</scope>
</reference>
<dbReference type="InterPro" id="IPR041677">
    <property type="entry name" value="DNA2/NAM7_AAA_11"/>
</dbReference>
<feature type="compositionally biased region" description="Polar residues" evidence="5">
    <location>
        <begin position="2080"/>
        <end position="2097"/>
    </location>
</feature>
<feature type="domain" description="NF-X1-type" evidence="6">
    <location>
        <begin position="1683"/>
        <end position="1701"/>
    </location>
</feature>
<keyword evidence="3" id="KW-0863">Zinc-finger</keyword>
<feature type="compositionally biased region" description="Polar residues" evidence="5">
    <location>
        <begin position="73"/>
        <end position="86"/>
    </location>
</feature>
<sequence length="2124" mass="245019">MSANNNSTAFSRLKKAQDEPNIYHNPSKFSSNLPGNQSQSRRNDDFNRRPNVRSQRPFDSTPFHNRPRGNGRHFTSNRMQSSSQRGGSHVFPNSRGRVDPKPKYEVQMLDISKTKLSYGKLEQLSTDEDPLKVAVELANTFNGLDYLLGQDVFLKERPDWIILITKNLTKVCACDFPENKVKVLNVVFDSQFIDFIIHCLQKLSSSSDKQRIESFLKDIHTLLETLIETFPTSSMEKLHPPVQQVFAAISCMEQFEEFRLTETIKTNFTKLDSRLRELKATSEKLLDKNKKLDDGEPPEDFRTFELYPTEEEIRCKSHAFLRRNIVDGGYRDVEHYLDVQFRLLREDLMMPLREGFSELVEKLSRYERGRMKINYLRYFENCSFLSITTDHGTVSYDVCFDIDYKLNHINWEYNQWFKYGSLVFFSFDNFSTFLVGKVAEKNNKTCREDRIISVELIGTKELQANEWGKKVSMVESTIFFQPYYHVMKALMNFKESNFPLKRYIVDVKSDIRPPVYLHQNSLFEIDGFTFDVLNDSAWPSAEKLCLNEFQYEAFKAALTQEFVIMQGPPGTGKTFLGLKIVEALVKQKSKFAASSRTDLEDLLNALDEDDLCESTCVNLSSTLSSPIVVVCYTNHALDQFLEGILKFTKKVVRVGSMTKSELIKPHELSQLRFKVCDRGIDSAYMTLRNQMKDIITQINTMKQNLMNIDGRKGILKLRYLSRFMSPAHEKQLGTDEKLVQWLLMTNDFVLDDRFHEFQYKNPEGHTNDKKEIELVDSDSEDEIRREFKNEKLVLEMGMDENIQENIHALHLEQLHEHRLEIERRCTDLEYNYTGSELYARKRWCLQSEYQTVCYSIDTVQEQHAKMVHFARVQNVDTLSSNLAMLSIDERWKLYLQWVNHLKSGMMNSMKALEKKYRDQSVQFQETQQLQDLYVLRKFDIVGITTTAAAKNHNLLSALKPNIVIVEEAAEVLEAHIVTALTDHCQHLILIGDHQQLRPNPNVYKLAKQYNLEISLFERMINNKLNFSRLGIQHRMRPEICELITPSIYPNLQNHPSVYTFDDVRGLTNNLFFVTHEVDELKDDTIQSYRNPHEGDFVLELAQYLLLQGYSSDEITILTTYSGQLIYLKMEKKTMPQLSDVRLTTVDNYQGEECQIILLSLVRSNPEDKIGFLATSNRVCVALSRAKKGFYLIGNMKALETSAIWKNVKNRLEQLKAIGSELELKCTIHGNSTFVKEKNNFLLVAEGGCSIICGTPLNCGHNCAKLCHSTDLAHESYLCRETCKKSCSEGHPCTYQCCQCRESCQACIIIMKKFELACGHVKDIECYQIKSYNCKEKVEANIERCGHNALVPCYQITSGDIICPKPCDRRLSCGHQCTLTCHYDEDPDHIEFKCKKKCERLKKGCKSDHNCNNVCSDPCPVCNEEVMKQLPCGHSQKGLCHLDAMECLQMCNKTLDCGHPCRKLCKEKCGDCNVLVEKTIPECGHKVNMKCKAEPHLKFCHNPCQKLLTCGHLCSKKCNEDCTSSNECPTLIEMTHNLSLCSHGDVKVPCKYATLSEENLKDLALKYCTEPCAEVLLCGHTCKGTCGECQQTRYHKICNEQCERRHLCGHQCKQDCSAICVPCEARCSYRCRHRACKLSCREPCKIYCYDECPWKCEHQECPSECSDICRRRRCYKPCRNTLPCGHECIGYCGEPCPDKCRVCDEDEVQTQYFGSEKEKDARFVVLEDCGHFFESKGIELYIGVSSKSNTLDTEIVVKTCPKCKTPIVSTLRFMNAIRFIKRNMQAAKARQKIVLGEKSVPEQKIDLIQRIKKMEGCTLVKAGSKYFGNIQRNLLNELEDYVVRTRGFNKTQRKSKYVTVDQLRLFTFIVDCLECLESGFSQARGKVVSSLSRLPIVLLVNHVDKILMNVMDIPNNKISQQLKYDFFCEIDRLYALINLLSLKGNYQDFAHFPNNDTLTQMHTKCMEELARLDKFDRKLSNHFDSMLNDMRAQINSNIPIGMTFDPVSMLKPDATLWNDAHGTKVRVFKCFSNHMYHVVQTGLEDAELETACPDCARRGERPQTQPNNTNIRQYQIGQYQSSSAYGQDNRSNANTGHYQRQRNQRYEPNRRHHNNKGNRRGQDRR</sequence>
<dbReference type="GO" id="GO:0031380">
    <property type="term" value="C:nuclear RNA-directed RNA polymerase complex"/>
    <property type="evidence" value="ECO:0007669"/>
    <property type="project" value="TreeGrafter"/>
</dbReference>
<dbReference type="InterPro" id="IPR041679">
    <property type="entry name" value="DNA2/NAM7-like_C"/>
</dbReference>
<dbReference type="GO" id="GO:0004386">
    <property type="term" value="F:helicase activity"/>
    <property type="evidence" value="ECO:0007669"/>
    <property type="project" value="InterPro"/>
</dbReference>
<proteinExistence type="predicted"/>
<dbReference type="Pfam" id="PF13086">
    <property type="entry name" value="AAA_11"/>
    <property type="match status" value="2"/>
</dbReference>
<feature type="domain" description="NF-X1-type" evidence="6">
    <location>
        <begin position="1258"/>
        <end position="1284"/>
    </location>
</feature>
<feature type="region of interest" description="Disordered" evidence="5">
    <location>
        <begin position="1"/>
        <end position="99"/>
    </location>
</feature>
<name>A0A8D8PTJ7_9HEMI</name>